<feature type="region of interest" description="Disordered" evidence="1">
    <location>
        <begin position="152"/>
        <end position="220"/>
    </location>
</feature>
<name>A0ABW5XR03_9SPHI</name>
<proteinExistence type="predicted"/>
<protein>
    <submittedName>
        <fullName evidence="2">T6SS effector amidase Tae4 family protein</fullName>
    </submittedName>
</protein>
<reference evidence="3" key="1">
    <citation type="journal article" date="2019" name="Int. J. Syst. Evol. Microbiol.">
        <title>The Global Catalogue of Microorganisms (GCM) 10K type strain sequencing project: providing services to taxonomists for standard genome sequencing and annotation.</title>
        <authorList>
            <consortium name="The Broad Institute Genomics Platform"/>
            <consortium name="The Broad Institute Genome Sequencing Center for Infectious Disease"/>
            <person name="Wu L."/>
            <person name="Ma J."/>
        </authorList>
    </citation>
    <scope>NUCLEOTIDE SEQUENCE [LARGE SCALE GENOMIC DNA]</scope>
    <source>
        <strain evidence="3">KCTC 52232</strain>
    </source>
</reference>
<dbReference type="InterPro" id="IPR025562">
    <property type="entry name" value="Tae4"/>
</dbReference>
<dbReference type="EMBL" id="JBHUON010000005">
    <property type="protein sequence ID" value="MFD2864358.1"/>
    <property type="molecule type" value="Genomic_DNA"/>
</dbReference>
<organism evidence="2 3">
    <name type="scientific">Mucilaginibacter antarcticus</name>
    <dbReference type="NCBI Taxonomy" id="1855725"/>
    <lineage>
        <taxon>Bacteria</taxon>
        <taxon>Pseudomonadati</taxon>
        <taxon>Bacteroidota</taxon>
        <taxon>Sphingobacteriia</taxon>
        <taxon>Sphingobacteriales</taxon>
        <taxon>Sphingobacteriaceae</taxon>
        <taxon>Mucilaginibacter</taxon>
    </lineage>
</organism>
<dbReference type="Gene3D" id="3.90.1720.70">
    <property type="match status" value="1"/>
</dbReference>
<gene>
    <name evidence="2" type="ORF">ACFSYC_06620</name>
</gene>
<feature type="compositionally biased region" description="Gly residues" evidence="1">
    <location>
        <begin position="172"/>
        <end position="192"/>
    </location>
</feature>
<dbReference type="Pfam" id="PF14113">
    <property type="entry name" value="Tae4"/>
    <property type="match status" value="1"/>
</dbReference>
<evidence type="ECO:0000256" key="1">
    <source>
        <dbReference type="SAM" id="MobiDB-lite"/>
    </source>
</evidence>
<sequence length="401" mass="42615">MWNKSFTLVNEIGATVIAVPTVENSIDNINVSIRRLYIFDAADKKVVKGRIVEFVGLNYSINKNLVDLIKGIHSQDIMGFNGAIVQYDLNYHWVEGAQYQSGHRIANYIALSKSIGGKNVYLSNVEVSGEGEPFFREQKVLYDATKLKTLNEGDATGSMGQTSELSTIVIPGGSGSSGGSGGGNTGGGGYGGPFPDPPPVGGSGGGNSAPPPTPAAEPSSEDLGDWTYGFWYEYVAQQSLPSYADLIAHYPSPTMDAAGVYNLIGGAVKAARVANPYDYNNSCALRLSRALNYSGAEIPVLSNGKTMKGADNKNYIFRVSDMYAYLKKVFGEPTEKITNPSALVGKSAMSGKGIYLMQAASYQQFGASGHVTLYKSGNAADGHDYLNAPGGVSYIALWHTN</sequence>
<dbReference type="Proteomes" id="UP001597601">
    <property type="component" value="Unassembled WGS sequence"/>
</dbReference>
<evidence type="ECO:0000313" key="3">
    <source>
        <dbReference type="Proteomes" id="UP001597601"/>
    </source>
</evidence>
<comment type="caution">
    <text evidence="2">The sequence shown here is derived from an EMBL/GenBank/DDBJ whole genome shotgun (WGS) entry which is preliminary data.</text>
</comment>
<evidence type="ECO:0000313" key="2">
    <source>
        <dbReference type="EMBL" id="MFD2864358.1"/>
    </source>
</evidence>
<accession>A0ABW5XR03</accession>
<keyword evidence="3" id="KW-1185">Reference proteome</keyword>